<dbReference type="SUPFAM" id="SSF53850">
    <property type="entry name" value="Periplasmic binding protein-like II"/>
    <property type="match status" value="1"/>
</dbReference>
<keyword evidence="4" id="KW-0804">Transcription</keyword>
<evidence type="ECO:0000256" key="4">
    <source>
        <dbReference type="ARBA" id="ARBA00023163"/>
    </source>
</evidence>
<dbReference type="InterPro" id="IPR005119">
    <property type="entry name" value="LysR_subst-bd"/>
</dbReference>
<proteinExistence type="inferred from homology"/>
<dbReference type="PANTHER" id="PTHR30346:SF28">
    <property type="entry name" value="HTH-TYPE TRANSCRIPTIONAL REGULATOR CYNR"/>
    <property type="match status" value="1"/>
</dbReference>
<dbReference type="EMBL" id="SMAB01000001">
    <property type="protein sequence ID" value="TCS84476.1"/>
    <property type="molecule type" value="Genomic_DNA"/>
</dbReference>
<sequence>MELRVLEYALVLAQEKNFSKAAEKLHIAQPSLSQQIKKLEQEVGIQLFERRPGDIELTYAGRRFIDQAAKILDHVEQLKKEMIDVAEMKKGQLIIGSLPITGSHLLPLALPLFQKQYPGIELVLIEETTSNLESLTAKGHTDISLLSLPILAPGVEGIPLLEEEILLAVPPSHPLAKQKQVNLVDFQNDSFILLKKGQGFRQIAEQLCQQAGFQPNVVFESTNIETIQSLVSTGMGVSFVPKMVARSNLSQGLAPVYLQIGNDPPTRTLVIGYKKGRYLSKAALAFIDVMKEVAKQLK</sequence>
<evidence type="ECO:0000256" key="3">
    <source>
        <dbReference type="ARBA" id="ARBA00023125"/>
    </source>
</evidence>
<name>A0A4R3KM03_9BACI</name>
<evidence type="ECO:0000259" key="5">
    <source>
        <dbReference type="PROSITE" id="PS50931"/>
    </source>
</evidence>
<dbReference type="OrthoDB" id="9803735at2"/>
<dbReference type="RefSeq" id="WP_132766712.1">
    <property type="nucleotide sequence ID" value="NZ_SMAB01000001.1"/>
</dbReference>
<evidence type="ECO:0000256" key="1">
    <source>
        <dbReference type="ARBA" id="ARBA00009437"/>
    </source>
</evidence>
<dbReference type="SUPFAM" id="SSF46785">
    <property type="entry name" value="Winged helix' DNA-binding domain"/>
    <property type="match status" value="1"/>
</dbReference>
<evidence type="ECO:0000313" key="6">
    <source>
        <dbReference type="EMBL" id="TCS84476.1"/>
    </source>
</evidence>
<dbReference type="Proteomes" id="UP000295788">
    <property type="component" value="Unassembled WGS sequence"/>
</dbReference>
<comment type="caution">
    <text evidence="6">The sequence shown here is derived from an EMBL/GenBank/DDBJ whole genome shotgun (WGS) entry which is preliminary data.</text>
</comment>
<evidence type="ECO:0000313" key="7">
    <source>
        <dbReference type="Proteomes" id="UP000295788"/>
    </source>
</evidence>
<gene>
    <name evidence="6" type="ORF">EDD72_101140</name>
</gene>
<protein>
    <submittedName>
        <fullName evidence="6">DNA-binding transcriptional LysR family regulator</fullName>
    </submittedName>
</protein>
<dbReference type="PRINTS" id="PR00039">
    <property type="entry name" value="HTHLYSR"/>
</dbReference>
<reference evidence="6 7" key="1">
    <citation type="submission" date="2019-03" db="EMBL/GenBank/DDBJ databases">
        <title>Genomic Encyclopedia of Type Strains, Phase IV (KMG-IV): sequencing the most valuable type-strain genomes for metagenomic binning, comparative biology and taxonomic classification.</title>
        <authorList>
            <person name="Goeker M."/>
        </authorList>
    </citation>
    <scope>NUCLEOTIDE SEQUENCE [LARGE SCALE GENOMIC DNA]</scope>
    <source>
        <strain evidence="6 7">DSM 23802</strain>
    </source>
</reference>
<keyword evidence="2" id="KW-0805">Transcription regulation</keyword>
<dbReference type="InterPro" id="IPR000847">
    <property type="entry name" value="LysR_HTH_N"/>
</dbReference>
<feature type="domain" description="HTH lysR-type" evidence="5">
    <location>
        <begin position="1"/>
        <end position="58"/>
    </location>
</feature>
<dbReference type="GO" id="GO:0003677">
    <property type="term" value="F:DNA binding"/>
    <property type="evidence" value="ECO:0007669"/>
    <property type="project" value="UniProtKB-KW"/>
</dbReference>
<dbReference type="InterPro" id="IPR036388">
    <property type="entry name" value="WH-like_DNA-bd_sf"/>
</dbReference>
<accession>A0A4R3KM03</accession>
<comment type="similarity">
    <text evidence="1">Belongs to the LysR transcriptional regulatory family.</text>
</comment>
<keyword evidence="3 6" id="KW-0238">DNA-binding</keyword>
<dbReference type="InterPro" id="IPR036390">
    <property type="entry name" value="WH_DNA-bd_sf"/>
</dbReference>
<dbReference type="PROSITE" id="PS50931">
    <property type="entry name" value="HTH_LYSR"/>
    <property type="match status" value="1"/>
</dbReference>
<dbReference type="Gene3D" id="1.10.10.10">
    <property type="entry name" value="Winged helix-like DNA-binding domain superfamily/Winged helix DNA-binding domain"/>
    <property type="match status" value="1"/>
</dbReference>
<dbReference type="Gene3D" id="3.40.190.290">
    <property type="match status" value="1"/>
</dbReference>
<dbReference type="CDD" id="cd05466">
    <property type="entry name" value="PBP2_LTTR_substrate"/>
    <property type="match status" value="1"/>
</dbReference>
<dbReference type="Pfam" id="PF03466">
    <property type="entry name" value="LysR_substrate"/>
    <property type="match status" value="1"/>
</dbReference>
<keyword evidence="7" id="KW-1185">Reference proteome</keyword>
<dbReference type="GO" id="GO:0032993">
    <property type="term" value="C:protein-DNA complex"/>
    <property type="evidence" value="ECO:0007669"/>
    <property type="project" value="TreeGrafter"/>
</dbReference>
<dbReference type="Pfam" id="PF00126">
    <property type="entry name" value="HTH_1"/>
    <property type="match status" value="1"/>
</dbReference>
<evidence type="ECO:0000256" key="2">
    <source>
        <dbReference type="ARBA" id="ARBA00023015"/>
    </source>
</evidence>
<dbReference type="AlphaFoldDB" id="A0A4R3KM03"/>
<dbReference type="GO" id="GO:0003700">
    <property type="term" value="F:DNA-binding transcription factor activity"/>
    <property type="evidence" value="ECO:0007669"/>
    <property type="project" value="InterPro"/>
</dbReference>
<dbReference type="FunFam" id="1.10.10.10:FF:000001">
    <property type="entry name" value="LysR family transcriptional regulator"/>
    <property type="match status" value="1"/>
</dbReference>
<organism evidence="6 7">
    <name type="scientific">Tepidibacillus fermentans</name>
    <dbReference type="NCBI Taxonomy" id="1281767"/>
    <lineage>
        <taxon>Bacteria</taxon>
        <taxon>Bacillati</taxon>
        <taxon>Bacillota</taxon>
        <taxon>Bacilli</taxon>
        <taxon>Bacillales</taxon>
        <taxon>Bacillaceae</taxon>
        <taxon>Tepidibacillus</taxon>
    </lineage>
</organism>
<dbReference type="PANTHER" id="PTHR30346">
    <property type="entry name" value="TRANSCRIPTIONAL DUAL REGULATOR HCAR-RELATED"/>
    <property type="match status" value="1"/>
</dbReference>